<accession>A0A0A9BNF0</accession>
<reference evidence="1" key="1">
    <citation type="submission" date="2014-09" db="EMBL/GenBank/DDBJ databases">
        <authorList>
            <person name="Magalhaes I.L.F."/>
            <person name="Oliveira U."/>
            <person name="Santos F.R."/>
            <person name="Vidigal T.H.D.A."/>
            <person name="Brescovit A.D."/>
            <person name="Santos A.J."/>
        </authorList>
    </citation>
    <scope>NUCLEOTIDE SEQUENCE</scope>
    <source>
        <tissue evidence="1">Shoot tissue taken approximately 20 cm above the soil surface</tissue>
    </source>
</reference>
<evidence type="ECO:0000313" key="1">
    <source>
        <dbReference type="EMBL" id="JAD63668.1"/>
    </source>
</evidence>
<organism evidence="1">
    <name type="scientific">Arundo donax</name>
    <name type="common">Giant reed</name>
    <name type="synonym">Donax arundinaceus</name>
    <dbReference type="NCBI Taxonomy" id="35708"/>
    <lineage>
        <taxon>Eukaryota</taxon>
        <taxon>Viridiplantae</taxon>
        <taxon>Streptophyta</taxon>
        <taxon>Embryophyta</taxon>
        <taxon>Tracheophyta</taxon>
        <taxon>Spermatophyta</taxon>
        <taxon>Magnoliopsida</taxon>
        <taxon>Liliopsida</taxon>
        <taxon>Poales</taxon>
        <taxon>Poaceae</taxon>
        <taxon>PACMAD clade</taxon>
        <taxon>Arundinoideae</taxon>
        <taxon>Arundineae</taxon>
        <taxon>Arundo</taxon>
    </lineage>
</organism>
<sequence>MKEFQKANLIVPFFI</sequence>
<proteinExistence type="predicted"/>
<name>A0A0A9BNF0_ARUDO</name>
<dbReference type="EMBL" id="GBRH01234227">
    <property type="protein sequence ID" value="JAD63668.1"/>
    <property type="molecule type" value="Transcribed_RNA"/>
</dbReference>
<protein>
    <submittedName>
        <fullName evidence="1">Uncharacterized protein</fullName>
    </submittedName>
</protein>
<reference evidence="1" key="2">
    <citation type="journal article" date="2015" name="Data Brief">
        <title>Shoot transcriptome of the giant reed, Arundo donax.</title>
        <authorList>
            <person name="Barrero R.A."/>
            <person name="Guerrero F.D."/>
            <person name="Moolhuijzen P."/>
            <person name="Goolsby J.A."/>
            <person name="Tidwell J."/>
            <person name="Bellgard S.E."/>
            <person name="Bellgard M.I."/>
        </authorList>
    </citation>
    <scope>NUCLEOTIDE SEQUENCE</scope>
    <source>
        <tissue evidence="1">Shoot tissue taken approximately 20 cm above the soil surface</tissue>
    </source>
</reference>